<dbReference type="AlphaFoldDB" id="A0A1Q5SV89"/>
<dbReference type="EMBL" id="MQMG01000034">
    <property type="protein sequence ID" value="OKO91904.1"/>
    <property type="molecule type" value="Genomic_DNA"/>
</dbReference>
<name>A0A1Q5SV89_9BACL</name>
<keyword evidence="1" id="KW-0812">Transmembrane</keyword>
<organism evidence="2 3">
    <name type="scientific">Geobacillus proteiniphilus</name>
    <dbReference type="NCBI Taxonomy" id="860353"/>
    <lineage>
        <taxon>Bacteria</taxon>
        <taxon>Bacillati</taxon>
        <taxon>Bacillota</taxon>
        <taxon>Bacilli</taxon>
        <taxon>Bacillales</taxon>
        <taxon>Anoxybacillaceae</taxon>
        <taxon>Geobacillus</taxon>
    </lineage>
</organism>
<accession>A0A1Q5SV89</accession>
<evidence type="ECO:0000256" key="1">
    <source>
        <dbReference type="SAM" id="Phobius"/>
    </source>
</evidence>
<keyword evidence="1" id="KW-0472">Membrane</keyword>
<reference evidence="3" key="2">
    <citation type="submission" date="2017-01" db="EMBL/GenBank/DDBJ databases">
        <title>Genome sequencing and annotation of Geobacillus sp. 1017, a Hydrocarbon-Oxidizing Thermophilic Bacterium Isolated from a Heavy Oil Reservoir (China).</title>
        <authorList>
            <person name="Kadnikov V.V."/>
            <person name="Mardanov A.V."/>
            <person name="Poltaraus A.B."/>
            <person name="Sokolova D.S."/>
            <person name="Semenova E.M."/>
            <person name="Ravin N.V."/>
            <person name="Tourova T.P."/>
            <person name="Nazina T.N."/>
        </authorList>
    </citation>
    <scope>NUCLEOTIDE SEQUENCE [LARGE SCALE GENOMIC DNA]</scope>
    <source>
        <strain evidence="3">1017</strain>
    </source>
</reference>
<sequence length="75" mass="8012">MAAISGNNGFAFGVSSRKKKAKGIDVMKQTVLASFYLSLAAGIWGGMYVVSKYVLDYIPPFTDPRARKPTPLGVG</sequence>
<keyword evidence="1" id="KW-1133">Transmembrane helix</keyword>
<reference evidence="2 3" key="1">
    <citation type="submission" date="2016-11" db="EMBL/GenBank/DDBJ databases">
        <authorList>
            <person name="Kadnikov V."/>
            <person name="Nazina T."/>
        </authorList>
    </citation>
    <scope>NUCLEOTIDE SEQUENCE [LARGE SCALE GENOMIC DNA]</scope>
    <source>
        <strain evidence="2 3">1017</strain>
    </source>
</reference>
<evidence type="ECO:0000313" key="3">
    <source>
        <dbReference type="Proteomes" id="UP000186030"/>
    </source>
</evidence>
<gene>
    <name evidence="2" type="ORF">BRO54_2514</name>
</gene>
<evidence type="ECO:0000313" key="2">
    <source>
        <dbReference type="EMBL" id="OKO91904.1"/>
    </source>
</evidence>
<dbReference type="Proteomes" id="UP000186030">
    <property type="component" value="Unassembled WGS sequence"/>
</dbReference>
<comment type="caution">
    <text evidence="2">The sequence shown here is derived from an EMBL/GenBank/DDBJ whole genome shotgun (WGS) entry which is preliminary data.</text>
</comment>
<proteinExistence type="predicted"/>
<feature type="transmembrane region" description="Helical" evidence="1">
    <location>
        <begin position="30"/>
        <end position="50"/>
    </location>
</feature>
<protein>
    <submittedName>
        <fullName evidence="2">Permease of the drug/metabolite transporter (DMT) superfamily</fullName>
    </submittedName>
</protein>